<dbReference type="Gene3D" id="3.20.20.190">
    <property type="entry name" value="Phosphatidylinositol (PI) phosphodiesterase"/>
    <property type="match status" value="1"/>
</dbReference>
<evidence type="ECO:0000256" key="6">
    <source>
        <dbReference type="ARBA" id="ARBA00047512"/>
    </source>
</evidence>
<proteinExistence type="inferred from homology"/>
<dbReference type="EC" id="3.1.4.46" evidence="2"/>
<organism evidence="9 10">
    <name type="scientific">Roseibium suaedae</name>
    <dbReference type="NCBI Taxonomy" id="735517"/>
    <lineage>
        <taxon>Bacteria</taxon>
        <taxon>Pseudomonadati</taxon>
        <taxon>Pseudomonadota</taxon>
        <taxon>Alphaproteobacteria</taxon>
        <taxon>Hyphomicrobiales</taxon>
        <taxon>Stappiaceae</taxon>
        <taxon>Roseibium</taxon>
    </lineage>
</organism>
<keyword evidence="10" id="KW-1185">Reference proteome</keyword>
<dbReference type="GO" id="GO:0006071">
    <property type="term" value="P:glycerol metabolic process"/>
    <property type="evidence" value="ECO:0007669"/>
    <property type="project" value="UniProtKB-KW"/>
</dbReference>
<evidence type="ECO:0000256" key="4">
    <source>
        <dbReference type="ARBA" id="ARBA00022798"/>
    </source>
</evidence>
<evidence type="ECO:0000256" key="5">
    <source>
        <dbReference type="ARBA" id="ARBA00022801"/>
    </source>
</evidence>
<dbReference type="STRING" id="735517.SAMN05444272_1311"/>
<sequence length="406" mass="44130">MRLPFLPASLAAVTLAAVAGMSAAQAETVSVGPRPAYLIDKMKDGELKEKLKACLGQPVRKTLFSIAHRGAPLEFPEHSEEGYKAAASMGAGIIECDVTFTRDKQLVCRHAQDDLATSTNILATDLAGKCITPFTPAANGEKAKAECRTSELTLAEFQSLSAKMDGADRSATTLEAYMNGSPRWRTDLYSPGTLMTHKGSIELIRSLGGKFTPELKAPEVTMPFEGMSQQDYAQMLIDEYKQAGIPAADVWPQSFNLEDVLYWIRNEPEFGKQAVYLDGRNSKGLDPLKPETFQPSMKELKDMGVTYIAPPIWMLLTVVEGQIVPSPYAVEAKAAGLKTIAWSLERSGPITRKGGGWYYQTINSVLSGEGDLYEIVDVLAQDVGVSGIFSDWPATVSYYASCMGLD</sequence>
<evidence type="ECO:0000256" key="1">
    <source>
        <dbReference type="ARBA" id="ARBA00007277"/>
    </source>
</evidence>
<evidence type="ECO:0000256" key="7">
    <source>
        <dbReference type="SAM" id="SignalP"/>
    </source>
</evidence>
<reference evidence="9 10" key="1">
    <citation type="submission" date="2016-11" db="EMBL/GenBank/DDBJ databases">
        <authorList>
            <person name="Jaros S."/>
            <person name="Januszkiewicz K."/>
            <person name="Wedrychowicz H."/>
        </authorList>
    </citation>
    <scope>NUCLEOTIDE SEQUENCE [LARGE SCALE GENOMIC DNA]</scope>
    <source>
        <strain evidence="9 10">DSM 22153</strain>
    </source>
</reference>
<comment type="catalytic activity">
    <reaction evidence="6">
        <text>a sn-glycero-3-phosphodiester + H2O = an alcohol + sn-glycerol 3-phosphate + H(+)</text>
        <dbReference type="Rhea" id="RHEA:12969"/>
        <dbReference type="ChEBI" id="CHEBI:15377"/>
        <dbReference type="ChEBI" id="CHEBI:15378"/>
        <dbReference type="ChEBI" id="CHEBI:30879"/>
        <dbReference type="ChEBI" id="CHEBI:57597"/>
        <dbReference type="ChEBI" id="CHEBI:83408"/>
        <dbReference type="EC" id="3.1.4.46"/>
    </reaction>
</comment>
<feature type="chain" id="PRO_5012726093" description="glycerophosphodiester phosphodiesterase" evidence="7">
    <location>
        <begin position="27"/>
        <end position="406"/>
    </location>
</feature>
<dbReference type="Pfam" id="PF03009">
    <property type="entry name" value="GDPD"/>
    <property type="match status" value="1"/>
</dbReference>
<evidence type="ECO:0000313" key="9">
    <source>
        <dbReference type="EMBL" id="SHL72216.1"/>
    </source>
</evidence>
<dbReference type="Proteomes" id="UP000186002">
    <property type="component" value="Unassembled WGS sequence"/>
</dbReference>
<dbReference type="OrthoDB" id="9795622at2"/>
<dbReference type="RefSeq" id="WP_084081729.1">
    <property type="nucleotide sequence ID" value="NZ_FRBW01000001.1"/>
</dbReference>
<comment type="similarity">
    <text evidence="1">Belongs to the glycerophosphoryl diester phosphodiesterase family.</text>
</comment>
<dbReference type="InterPro" id="IPR017946">
    <property type="entry name" value="PLC-like_Pdiesterase_TIM-brl"/>
</dbReference>
<dbReference type="InterPro" id="IPR030395">
    <property type="entry name" value="GP_PDE_dom"/>
</dbReference>
<dbReference type="SUPFAM" id="SSF51695">
    <property type="entry name" value="PLC-like phosphodiesterases"/>
    <property type="match status" value="1"/>
</dbReference>
<evidence type="ECO:0000259" key="8">
    <source>
        <dbReference type="PROSITE" id="PS51704"/>
    </source>
</evidence>
<evidence type="ECO:0000256" key="3">
    <source>
        <dbReference type="ARBA" id="ARBA00022729"/>
    </source>
</evidence>
<keyword evidence="4" id="KW-0319">Glycerol metabolism</keyword>
<gene>
    <name evidence="9" type="ORF">SAMN05444272_1311</name>
</gene>
<dbReference type="EMBL" id="FRBW01000001">
    <property type="protein sequence ID" value="SHL72216.1"/>
    <property type="molecule type" value="Genomic_DNA"/>
</dbReference>
<feature type="signal peptide" evidence="7">
    <location>
        <begin position="1"/>
        <end position="26"/>
    </location>
</feature>
<evidence type="ECO:0000313" key="10">
    <source>
        <dbReference type="Proteomes" id="UP000186002"/>
    </source>
</evidence>
<keyword evidence="3 7" id="KW-0732">Signal</keyword>
<protein>
    <recommendedName>
        <fullName evidence="2">glycerophosphodiester phosphodiesterase</fullName>
        <ecNumber evidence="2">3.1.4.46</ecNumber>
    </recommendedName>
</protein>
<dbReference type="PANTHER" id="PTHR43620:SF7">
    <property type="entry name" value="GLYCEROPHOSPHODIESTER PHOSPHODIESTERASE GDPD5-RELATED"/>
    <property type="match status" value="1"/>
</dbReference>
<accession>A0A1M7CY71</accession>
<dbReference type="PROSITE" id="PS51704">
    <property type="entry name" value="GP_PDE"/>
    <property type="match status" value="1"/>
</dbReference>
<feature type="domain" description="GP-PDE" evidence="8">
    <location>
        <begin position="63"/>
        <end position="400"/>
    </location>
</feature>
<dbReference type="GO" id="GO:0006629">
    <property type="term" value="P:lipid metabolic process"/>
    <property type="evidence" value="ECO:0007669"/>
    <property type="project" value="InterPro"/>
</dbReference>
<evidence type="ECO:0000256" key="2">
    <source>
        <dbReference type="ARBA" id="ARBA00012247"/>
    </source>
</evidence>
<name>A0A1M7CY71_9HYPH</name>
<dbReference type="AlphaFoldDB" id="A0A1M7CY71"/>
<dbReference type="PANTHER" id="PTHR43620">
    <property type="entry name" value="GLYCEROPHOSPHORYL DIESTER PHOSPHODIESTERASE"/>
    <property type="match status" value="1"/>
</dbReference>
<dbReference type="GO" id="GO:0008889">
    <property type="term" value="F:glycerophosphodiester phosphodiesterase activity"/>
    <property type="evidence" value="ECO:0007669"/>
    <property type="project" value="UniProtKB-EC"/>
</dbReference>
<keyword evidence="5" id="KW-0378">Hydrolase</keyword>